<gene>
    <name evidence="3" type="ORF">GCM10008106_27260</name>
</gene>
<evidence type="ECO:0000256" key="1">
    <source>
        <dbReference type="ARBA" id="ARBA00009460"/>
    </source>
</evidence>
<dbReference type="PIRSF" id="PIRSF006221">
    <property type="entry name" value="Ketosamine-3-kinase"/>
    <property type="match status" value="1"/>
</dbReference>
<dbReference type="Gene3D" id="3.30.200.20">
    <property type="entry name" value="Phosphorylase Kinase, domain 1"/>
    <property type="match status" value="1"/>
</dbReference>
<dbReference type="PANTHER" id="PTHR12149">
    <property type="entry name" value="FRUCTOSAMINE 3 KINASE-RELATED PROTEIN"/>
    <property type="match status" value="1"/>
</dbReference>
<dbReference type="Pfam" id="PF03881">
    <property type="entry name" value="Fructosamin_kin"/>
    <property type="match status" value="1"/>
</dbReference>
<sequence>MNLFEADRFFEHVLFESFGQQVALTNSRLIAAGNLNQGVYLQTSDQRFFLKTNFSEFTDIFQKEAAALQKMRQVCDLKIPEVYHTGSYQGQNFLLMEWVDSERRLENFWETLAEGLAQLHMHSQVNFGLAEDNYIASLPQQNSLSESWVDFYIQNRLEPLAGKAYYDGYFSLEFYKQFQRLYSLLPALIPLERPAFLHGDLWSGNVMIDEMGKPCLIDPAIYYGHREMDIAFSKLFGGFDSIFYDTYQEVFPIEPGFEERVDIHNLYPLLVHVLLFGESYVHGIAKTMRKYLR</sequence>
<dbReference type="RefSeq" id="WP_229800641.1">
    <property type="nucleotide sequence ID" value="NZ_BMYF01000017.1"/>
</dbReference>
<comment type="similarity">
    <text evidence="1 2">Belongs to the fructosamine kinase family.</text>
</comment>
<dbReference type="GO" id="GO:0016301">
    <property type="term" value="F:kinase activity"/>
    <property type="evidence" value="ECO:0007669"/>
    <property type="project" value="UniProtKB-UniRule"/>
</dbReference>
<dbReference type="Gene3D" id="3.90.1200.10">
    <property type="match status" value="1"/>
</dbReference>
<dbReference type="InterPro" id="IPR016477">
    <property type="entry name" value="Fructo-/Ketosamine-3-kinase"/>
</dbReference>
<evidence type="ECO:0000313" key="3">
    <source>
        <dbReference type="EMBL" id="GHB44727.1"/>
    </source>
</evidence>
<name>A0A8J3CZP3_9BACT</name>
<keyword evidence="2 3" id="KW-0418">Kinase</keyword>
<proteinExistence type="inferred from homology"/>
<dbReference type="PANTHER" id="PTHR12149:SF8">
    <property type="entry name" value="PROTEIN-RIBULOSAMINE 3-KINASE"/>
    <property type="match status" value="1"/>
</dbReference>
<evidence type="ECO:0000313" key="4">
    <source>
        <dbReference type="Proteomes" id="UP000642809"/>
    </source>
</evidence>
<reference evidence="3" key="1">
    <citation type="journal article" date="2014" name="Int. J. Syst. Evol. Microbiol.">
        <title>Complete genome sequence of Corynebacterium casei LMG S-19264T (=DSM 44701T), isolated from a smear-ripened cheese.</title>
        <authorList>
            <consortium name="US DOE Joint Genome Institute (JGI-PGF)"/>
            <person name="Walter F."/>
            <person name="Albersmeier A."/>
            <person name="Kalinowski J."/>
            <person name="Ruckert C."/>
        </authorList>
    </citation>
    <scope>NUCLEOTIDE SEQUENCE</scope>
    <source>
        <strain evidence="3">KCTC 23224</strain>
    </source>
</reference>
<keyword evidence="4" id="KW-1185">Reference proteome</keyword>
<dbReference type="SUPFAM" id="SSF56112">
    <property type="entry name" value="Protein kinase-like (PK-like)"/>
    <property type="match status" value="1"/>
</dbReference>
<dbReference type="Proteomes" id="UP000642809">
    <property type="component" value="Unassembled WGS sequence"/>
</dbReference>
<comment type="caution">
    <text evidence="3">The sequence shown here is derived from an EMBL/GenBank/DDBJ whole genome shotgun (WGS) entry which is preliminary data.</text>
</comment>
<keyword evidence="2" id="KW-0808">Transferase</keyword>
<organism evidence="3 4">
    <name type="scientific">Mongoliitalea lutea</name>
    <dbReference type="NCBI Taxonomy" id="849756"/>
    <lineage>
        <taxon>Bacteria</taxon>
        <taxon>Pseudomonadati</taxon>
        <taxon>Bacteroidota</taxon>
        <taxon>Cytophagia</taxon>
        <taxon>Cytophagales</taxon>
        <taxon>Cyclobacteriaceae</taxon>
        <taxon>Mongoliitalea</taxon>
    </lineage>
</organism>
<dbReference type="AlphaFoldDB" id="A0A8J3CZP3"/>
<protein>
    <submittedName>
        <fullName evidence="3">Fructosamine kinase</fullName>
    </submittedName>
</protein>
<dbReference type="EMBL" id="BMYF01000017">
    <property type="protein sequence ID" value="GHB44727.1"/>
    <property type="molecule type" value="Genomic_DNA"/>
</dbReference>
<evidence type="ECO:0000256" key="2">
    <source>
        <dbReference type="PIRNR" id="PIRNR006221"/>
    </source>
</evidence>
<accession>A0A8J3CZP3</accession>
<dbReference type="InterPro" id="IPR011009">
    <property type="entry name" value="Kinase-like_dom_sf"/>
</dbReference>
<reference evidence="3" key="2">
    <citation type="submission" date="2020-09" db="EMBL/GenBank/DDBJ databases">
        <authorList>
            <person name="Sun Q."/>
            <person name="Kim S."/>
        </authorList>
    </citation>
    <scope>NUCLEOTIDE SEQUENCE</scope>
    <source>
        <strain evidence="3">KCTC 23224</strain>
    </source>
</reference>